<keyword evidence="2" id="KW-1185">Reference proteome</keyword>
<dbReference type="EMBL" id="AGNK02002044">
    <property type="status" value="NOT_ANNOTATED_CDS"/>
    <property type="molecule type" value="Genomic_DNA"/>
</dbReference>
<reference evidence="1" key="2">
    <citation type="submission" date="2018-08" db="UniProtKB">
        <authorList>
            <consortium name="EnsemblPlants"/>
        </authorList>
    </citation>
    <scope>IDENTIFICATION</scope>
    <source>
        <strain evidence="1">Yugu1</strain>
    </source>
</reference>
<dbReference type="AlphaFoldDB" id="K3ZFY9"/>
<organism evidence="1 2">
    <name type="scientific">Setaria italica</name>
    <name type="common">Foxtail millet</name>
    <name type="synonym">Panicum italicum</name>
    <dbReference type="NCBI Taxonomy" id="4555"/>
    <lineage>
        <taxon>Eukaryota</taxon>
        <taxon>Viridiplantae</taxon>
        <taxon>Streptophyta</taxon>
        <taxon>Embryophyta</taxon>
        <taxon>Tracheophyta</taxon>
        <taxon>Spermatophyta</taxon>
        <taxon>Magnoliopsida</taxon>
        <taxon>Liliopsida</taxon>
        <taxon>Poales</taxon>
        <taxon>Poaceae</taxon>
        <taxon>PACMAD clade</taxon>
        <taxon>Panicoideae</taxon>
        <taxon>Panicodae</taxon>
        <taxon>Paniceae</taxon>
        <taxon>Cenchrinae</taxon>
        <taxon>Setaria</taxon>
    </lineage>
</organism>
<dbReference type="EnsemblPlants" id="KQL16728">
    <property type="protein sequence ID" value="KQL16728"/>
    <property type="gene ID" value="SETIT_025491mg"/>
</dbReference>
<evidence type="ECO:0000313" key="1">
    <source>
        <dbReference type="EnsemblPlants" id="KQL16728"/>
    </source>
</evidence>
<proteinExistence type="predicted"/>
<sequence length="40" mass="4367">MPKVGNQSSNTQGSRCNQAFQTRSKSNYNCGTQLYILGSP</sequence>
<dbReference type="Gramene" id="KQL16728">
    <property type="protein sequence ID" value="KQL16728"/>
    <property type="gene ID" value="SETIT_025491mg"/>
</dbReference>
<accession>K3ZFY9</accession>
<evidence type="ECO:0000313" key="2">
    <source>
        <dbReference type="Proteomes" id="UP000004995"/>
    </source>
</evidence>
<dbReference type="HOGENOM" id="CLU_3300309_0_0_1"/>
<dbReference type="Proteomes" id="UP000004995">
    <property type="component" value="Unassembled WGS sequence"/>
</dbReference>
<protein>
    <submittedName>
        <fullName evidence="1">Uncharacterized protein</fullName>
    </submittedName>
</protein>
<name>K3ZFY9_SETIT</name>
<reference evidence="2" key="1">
    <citation type="journal article" date="2012" name="Nat. Biotechnol.">
        <title>Reference genome sequence of the model plant Setaria.</title>
        <authorList>
            <person name="Bennetzen J.L."/>
            <person name="Schmutz J."/>
            <person name="Wang H."/>
            <person name="Percifield R."/>
            <person name="Hawkins J."/>
            <person name="Pontaroli A.C."/>
            <person name="Estep M."/>
            <person name="Feng L."/>
            <person name="Vaughn J.N."/>
            <person name="Grimwood J."/>
            <person name="Jenkins J."/>
            <person name="Barry K."/>
            <person name="Lindquist E."/>
            <person name="Hellsten U."/>
            <person name="Deshpande S."/>
            <person name="Wang X."/>
            <person name="Wu X."/>
            <person name="Mitros T."/>
            <person name="Triplett J."/>
            <person name="Yang X."/>
            <person name="Ye C.Y."/>
            <person name="Mauro-Herrera M."/>
            <person name="Wang L."/>
            <person name="Li P."/>
            <person name="Sharma M."/>
            <person name="Sharma R."/>
            <person name="Ronald P.C."/>
            <person name="Panaud O."/>
            <person name="Kellogg E.A."/>
            <person name="Brutnell T.P."/>
            <person name="Doust A.N."/>
            <person name="Tuskan G.A."/>
            <person name="Rokhsar D."/>
            <person name="Devos K.M."/>
        </authorList>
    </citation>
    <scope>NUCLEOTIDE SEQUENCE [LARGE SCALE GENOMIC DNA]</scope>
    <source>
        <strain evidence="2">cv. Yugu1</strain>
    </source>
</reference>
<dbReference type="InParanoid" id="K3ZFY9"/>